<dbReference type="Proteomes" id="UP000683360">
    <property type="component" value="Unassembled WGS sequence"/>
</dbReference>
<dbReference type="OrthoDB" id="6782675at2759"/>
<feature type="domain" description="Reverse transcriptase" evidence="1">
    <location>
        <begin position="1"/>
        <end position="201"/>
    </location>
</feature>
<dbReference type="InterPro" id="IPR000477">
    <property type="entry name" value="RT_dom"/>
</dbReference>
<evidence type="ECO:0000313" key="2">
    <source>
        <dbReference type="EMBL" id="CAG2238874.1"/>
    </source>
</evidence>
<name>A0A8S3UD97_MYTED</name>
<gene>
    <name evidence="2" type="ORF">MEDL_51269</name>
</gene>
<dbReference type="Pfam" id="PF00078">
    <property type="entry name" value="RVT_1"/>
    <property type="match status" value="1"/>
</dbReference>
<dbReference type="EMBL" id="CAJPWZ010002494">
    <property type="protein sequence ID" value="CAG2238874.1"/>
    <property type="molecule type" value="Genomic_DNA"/>
</dbReference>
<dbReference type="AlphaFoldDB" id="A0A8S3UD97"/>
<sequence>MLEYVDVGFHFYFHKQHTYIKDTSDLIYKLERIKPNADCWLCSFDVVSMYTNCPIDELLSAVRISYDQFDKSDYKIKCPPTDDLIYLLRSILENNIFDFNGQLYKQKIGAAIGAVPSPEICDILMYKIMKEILSKFEHRKNIFFYGRYRDDIILIYHGDWKEIKDLLELANNHHPFLKFTLEFSSKEIIFLDVNIFKGTRFSNENILDVKNRRMPSFI</sequence>
<dbReference type="PROSITE" id="PS50878">
    <property type="entry name" value="RT_POL"/>
    <property type="match status" value="1"/>
</dbReference>
<proteinExistence type="predicted"/>
<evidence type="ECO:0000313" key="3">
    <source>
        <dbReference type="Proteomes" id="UP000683360"/>
    </source>
</evidence>
<dbReference type="PANTHER" id="PTHR21301">
    <property type="entry name" value="REVERSE TRANSCRIPTASE"/>
    <property type="match status" value="1"/>
</dbReference>
<comment type="caution">
    <text evidence="2">The sequence shown here is derived from an EMBL/GenBank/DDBJ whole genome shotgun (WGS) entry which is preliminary data.</text>
</comment>
<evidence type="ECO:0000259" key="1">
    <source>
        <dbReference type="PROSITE" id="PS50878"/>
    </source>
</evidence>
<reference evidence="2" key="1">
    <citation type="submission" date="2021-03" db="EMBL/GenBank/DDBJ databases">
        <authorList>
            <person name="Bekaert M."/>
        </authorList>
    </citation>
    <scope>NUCLEOTIDE SEQUENCE</scope>
</reference>
<organism evidence="2 3">
    <name type="scientific">Mytilus edulis</name>
    <name type="common">Blue mussel</name>
    <dbReference type="NCBI Taxonomy" id="6550"/>
    <lineage>
        <taxon>Eukaryota</taxon>
        <taxon>Metazoa</taxon>
        <taxon>Spiralia</taxon>
        <taxon>Lophotrochozoa</taxon>
        <taxon>Mollusca</taxon>
        <taxon>Bivalvia</taxon>
        <taxon>Autobranchia</taxon>
        <taxon>Pteriomorphia</taxon>
        <taxon>Mytilida</taxon>
        <taxon>Mytiloidea</taxon>
        <taxon>Mytilidae</taxon>
        <taxon>Mytilinae</taxon>
        <taxon>Mytilus</taxon>
    </lineage>
</organism>
<keyword evidence="3" id="KW-1185">Reference proteome</keyword>
<dbReference type="PANTHER" id="PTHR21301:SF12">
    <property type="match status" value="1"/>
</dbReference>
<protein>
    <recommendedName>
        <fullName evidence="1">Reverse transcriptase domain-containing protein</fullName>
    </recommendedName>
</protein>
<accession>A0A8S3UD97</accession>